<feature type="region of interest" description="Disordered" evidence="2">
    <location>
        <begin position="503"/>
        <end position="522"/>
    </location>
</feature>
<dbReference type="AlphaFoldDB" id="A0A251U1C9"/>
<feature type="region of interest" description="Disordered" evidence="2">
    <location>
        <begin position="401"/>
        <end position="495"/>
    </location>
</feature>
<evidence type="ECO:0000313" key="5">
    <source>
        <dbReference type="EMBL" id="OTG16869.1"/>
    </source>
</evidence>
<evidence type="ECO:0000256" key="3">
    <source>
        <dbReference type="SAM" id="Phobius"/>
    </source>
</evidence>
<keyword evidence="3" id="KW-0472">Membrane</keyword>
<dbReference type="STRING" id="4232.A0A251U1C9"/>
<reference evidence="5" key="2">
    <citation type="submission" date="2017-02" db="EMBL/GenBank/DDBJ databases">
        <title>Sunflower complete genome.</title>
        <authorList>
            <person name="Langlade N."/>
            <person name="Munos S."/>
        </authorList>
    </citation>
    <scope>NUCLEOTIDE SEQUENCE [LARGE SCALE GENOMIC DNA]</scope>
    <source>
        <tissue evidence="5">Leaves</tissue>
    </source>
</reference>
<feature type="region of interest" description="Disordered" evidence="2">
    <location>
        <begin position="38"/>
        <end position="99"/>
    </location>
</feature>
<sequence>MANENRDIAPVLLKFGAALALSLGGAYYILIINKRSKASQSPPDNHCNTQVNSRSNHLHFDPSETDKHEELHQSNNTEFQCENMESPKGYSRAEKDKHEQEIKSLRNTVRILKERENNLEIELLEYYGLKEQESAVMELQNRLKLNNIEAKFFELKIESLQADIKRFEEQMADYKKVTADLEAARAKIKTLKKKIKSESEQNQKQILDFQQEVQKMQEDEHKIASELEELRKSNHDLEVENTDLAHRLDCVQILATSVLEDGDIEKVKEENENLKKQNEDLSKEIERLKTERCGDVEEAVYLRWINACLRYELRNYRPAPGKTTAKDLSRKLSPKSEEKAKQLIVEYADKEGGIDSEQWSISQASIITDSGEFDESFINDQLRHKNNNNTFFGKLMRVIKGKDSHSNSPNHHHHHRNHSRNSSVGKSESGGEDIMSTCSPSESQRLRTPSGGSKRLTHRHSDSSFYKHDDSGGSGNNSDRRRRSNSSGGHKSELTKYADALKDSREKSNFKSHKSSPTLCLF</sequence>
<dbReference type="Proteomes" id="UP000215914">
    <property type="component" value="Chromosome 9"/>
</dbReference>
<evidence type="ECO:0000256" key="2">
    <source>
        <dbReference type="SAM" id="MobiDB-lite"/>
    </source>
</evidence>
<evidence type="ECO:0000313" key="4">
    <source>
        <dbReference type="EMBL" id="KAF5793343.1"/>
    </source>
</evidence>
<dbReference type="Gramene" id="mRNA:HanXRQr2_Chr09g0416401">
    <property type="protein sequence ID" value="mRNA:HanXRQr2_Chr09g0416401"/>
    <property type="gene ID" value="HanXRQr2_Chr09g0416401"/>
</dbReference>
<dbReference type="GO" id="GO:0055028">
    <property type="term" value="C:cortical microtubule"/>
    <property type="evidence" value="ECO:0000318"/>
    <property type="project" value="GO_Central"/>
</dbReference>
<dbReference type="EMBL" id="CM007898">
    <property type="protein sequence ID" value="OTG16869.1"/>
    <property type="molecule type" value="Genomic_DNA"/>
</dbReference>
<dbReference type="PANTHER" id="PTHR31342:SF4">
    <property type="entry name" value="ACTIN BINDING PROTEIN FAMILY"/>
    <property type="match status" value="1"/>
</dbReference>
<keyword evidence="6" id="KW-1185">Reference proteome</keyword>
<feature type="compositionally biased region" description="Polar residues" evidence="2">
    <location>
        <begin position="436"/>
        <end position="451"/>
    </location>
</feature>
<proteinExistence type="predicted"/>
<dbReference type="OrthoDB" id="1870283at2759"/>
<dbReference type="GO" id="GO:0072699">
    <property type="term" value="P:protein localization to cortical microtubule cytoskeleton"/>
    <property type="evidence" value="ECO:0000318"/>
    <property type="project" value="GO_Central"/>
</dbReference>
<dbReference type="InParanoid" id="A0A251U1C9"/>
<accession>A0A251U1C9</accession>
<dbReference type="OMA" id="HICKHII"/>
<name>A0A251U1C9_HELAN</name>
<dbReference type="InterPro" id="IPR040265">
    <property type="entry name" value="CHUP1/IPGA1-like"/>
</dbReference>
<reference evidence="4 6" key="1">
    <citation type="journal article" date="2017" name="Nature">
        <title>The sunflower genome provides insights into oil metabolism, flowering and Asterid evolution.</title>
        <authorList>
            <person name="Badouin H."/>
            <person name="Gouzy J."/>
            <person name="Grassa C.J."/>
            <person name="Murat F."/>
            <person name="Staton S.E."/>
            <person name="Cottret L."/>
            <person name="Lelandais-Briere C."/>
            <person name="Owens G.L."/>
            <person name="Carrere S."/>
            <person name="Mayjonade B."/>
            <person name="Legrand L."/>
            <person name="Gill N."/>
            <person name="Kane N.C."/>
            <person name="Bowers J.E."/>
            <person name="Hubner S."/>
            <person name="Bellec A."/>
            <person name="Berard A."/>
            <person name="Berges H."/>
            <person name="Blanchet N."/>
            <person name="Boniface M.C."/>
            <person name="Brunel D."/>
            <person name="Catrice O."/>
            <person name="Chaidir N."/>
            <person name="Claudel C."/>
            <person name="Donnadieu C."/>
            <person name="Faraut T."/>
            <person name="Fievet G."/>
            <person name="Helmstetter N."/>
            <person name="King M."/>
            <person name="Knapp S.J."/>
            <person name="Lai Z."/>
            <person name="Le Paslier M.C."/>
            <person name="Lippi Y."/>
            <person name="Lorenzon L."/>
            <person name="Mandel J.R."/>
            <person name="Marage G."/>
            <person name="Marchand G."/>
            <person name="Marquand E."/>
            <person name="Bret-Mestries E."/>
            <person name="Morien E."/>
            <person name="Nambeesan S."/>
            <person name="Nguyen T."/>
            <person name="Pegot-Espagnet P."/>
            <person name="Pouilly N."/>
            <person name="Raftis F."/>
            <person name="Sallet E."/>
            <person name="Schiex T."/>
            <person name="Thomas J."/>
            <person name="Vandecasteele C."/>
            <person name="Vares D."/>
            <person name="Vear F."/>
            <person name="Vautrin S."/>
            <person name="Crespi M."/>
            <person name="Mangin B."/>
            <person name="Burke J.M."/>
            <person name="Salse J."/>
            <person name="Munos S."/>
            <person name="Vincourt P."/>
            <person name="Rieseberg L.H."/>
            <person name="Langlade N.B."/>
        </authorList>
    </citation>
    <scope>NUCLEOTIDE SEQUENCE [LARGE SCALE GENOMIC DNA]</scope>
    <source>
        <strain evidence="6">cv. SF193</strain>
        <tissue evidence="4">Leaves</tissue>
    </source>
</reference>
<dbReference type="EMBL" id="MNCJ02000324">
    <property type="protein sequence ID" value="KAF5793343.1"/>
    <property type="molecule type" value="Genomic_DNA"/>
</dbReference>
<gene>
    <name evidence="5" type="primary">AR791</name>
    <name evidence="5" type="ORF">HannXRQ_Chr09g0276091</name>
    <name evidence="4" type="ORF">HanXRQr2_Chr09g0416401</name>
</gene>
<keyword evidence="3" id="KW-0812">Transmembrane</keyword>
<feature type="compositionally biased region" description="Basic and acidic residues" evidence="2">
    <location>
        <begin position="58"/>
        <end position="72"/>
    </location>
</feature>
<dbReference type="PANTHER" id="PTHR31342">
    <property type="entry name" value="PROTEIN CHUP1, CHLOROPLASTIC"/>
    <property type="match status" value="1"/>
</dbReference>
<reference evidence="4" key="3">
    <citation type="submission" date="2020-06" db="EMBL/GenBank/DDBJ databases">
        <title>Helianthus annuus Genome sequencing and assembly Release 2.</title>
        <authorList>
            <person name="Gouzy J."/>
            <person name="Langlade N."/>
            <person name="Munos S."/>
        </authorList>
    </citation>
    <scope>NUCLEOTIDE SEQUENCE</scope>
    <source>
        <tissue evidence="4">Leaves</tissue>
    </source>
</reference>
<keyword evidence="1" id="KW-0175">Coiled coil</keyword>
<protein>
    <submittedName>
        <fullName evidence="5">Putative actin binding protein family</fullName>
    </submittedName>
</protein>
<feature type="compositionally biased region" description="Basic and acidic residues" evidence="2">
    <location>
        <begin position="459"/>
        <end position="471"/>
    </location>
</feature>
<feature type="compositionally biased region" description="Polar residues" evidence="2">
    <location>
        <begin position="38"/>
        <end position="55"/>
    </location>
</feature>
<evidence type="ECO:0000256" key="1">
    <source>
        <dbReference type="ARBA" id="ARBA00023054"/>
    </source>
</evidence>
<keyword evidence="3" id="KW-1133">Transmembrane helix</keyword>
<organism evidence="5 6">
    <name type="scientific">Helianthus annuus</name>
    <name type="common">Common sunflower</name>
    <dbReference type="NCBI Taxonomy" id="4232"/>
    <lineage>
        <taxon>Eukaryota</taxon>
        <taxon>Viridiplantae</taxon>
        <taxon>Streptophyta</taxon>
        <taxon>Embryophyta</taxon>
        <taxon>Tracheophyta</taxon>
        <taxon>Spermatophyta</taxon>
        <taxon>Magnoliopsida</taxon>
        <taxon>eudicotyledons</taxon>
        <taxon>Gunneridae</taxon>
        <taxon>Pentapetalae</taxon>
        <taxon>asterids</taxon>
        <taxon>campanulids</taxon>
        <taxon>Asterales</taxon>
        <taxon>Asteraceae</taxon>
        <taxon>Asteroideae</taxon>
        <taxon>Heliantheae alliance</taxon>
        <taxon>Heliantheae</taxon>
        <taxon>Helianthus</taxon>
    </lineage>
</organism>
<feature type="compositionally biased region" description="Basic residues" evidence="2">
    <location>
        <begin position="410"/>
        <end position="419"/>
    </location>
</feature>
<feature type="transmembrane region" description="Helical" evidence="3">
    <location>
        <begin position="12"/>
        <end position="31"/>
    </location>
</feature>
<evidence type="ECO:0000313" key="6">
    <source>
        <dbReference type="Proteomes" id="UP000215914"/>
    </source>
</evidence>